<dbReference type="InterPro" id="IPR044730">
    <property type="entry name" value="RNase_H-like_dom_plant"/>
</dbReference>
<dbReference type="EMBL" id="ASHM01023816">
    <property type="protein sequence ID" value="PNX71810.1"/>
    <property type="molecule type" value="Genomic_DNA"/>
</dbReference>
<dbReference type="GO" id="GO:0004523">
    <property type="term" value="F:RNA-DNA hybrid ribonuclease activity"/>
    <property type="evidence" value="ECO:0007669"/>
    <property type="project" value="InterPro"/>
</dbReference>
<comment type="caution">
    <text evidence="2">The sequence shown here is derived from an EMBL/GenBank/DDBJ whole genome shotgun (WGS) entry which is preliminary data.</text>
</comment>
<dbReference type="GO" id="GO:0003676">
    <property type="term" value="F:nucleic acid binding"/>
    <property type="evidence" value="ECO:0007669"/>
    <property type="project" value="InterPro"/>
</dbReference>
<dbReference type="InterPro" id="IPR002156">
    <property type="entry name" value="RNaseH_domain"/>
</dbReference>
<gene>
    <name evidence="2" type="ORF">L195_g027695</name>
</gene>
<evidence type="ECO:0000259" key="1">
    <source>
        <dbReference type="Pfam" id="PF13456"/>
    </source>
</evidence>
<dbReference type="Pfam" id="PF13456">
    <property type="entry name" value="RVT_3"/>
    <property type="match status" value="1"/>
</dbReference>
<evidence type="ECO:0000313" key="3">
    <source>
        <dbReference type="Proteomes" id="UP000236291"/>
    </source>
</evidence>
<sequence>MWLSFPLNVPVISKVDDCWALLNKSWSPQCKITILSAIINSVNAIWFAWNQARFNNNTIHWKSSISSIIADVAFSGNATLKTASFSMFDFSILKEFNIKVHPPKAPFTCGDIFRNSSSDHLGSFAFNIGDGNAFLAELTGAMLAIEIAASKNWVNLWLESESRLVFAFSKSSMVPWRIRNRWMNALLLTKSMRFMATDIYREENHCVDKLANIGLTVQTFTWWDDVHRALSMDFARNKIGLPCFRFVNS</sequence>
<organism evidence="2 3">
    <name type="scientific">Trifolium pratense</name>
    <name type="common">Red clover</name>
    <dbReference type="NCBI Taxonomy" id="57577"/>
    <lineage>
        <taxon>Eukaryota</taxon>
        <taxon>Viridiplantae</taxon>
        <taxon>Streptophyta</taxon>
        <taxon>Embryophyta</taxon>
        <taxon>Tracheophyta</taxon>
        <taxon>Spermatophyta</taxon>
        <taxon>Magnoliopsida</taxon>
        <taxon>eudicotyledons</taxon>
        <taxon>Gunneridae</taxon>
        <taxon>Pentapetalae</taxon>
        <taxon>rosids</taxon>
        <taxon>fabids</taxon>
        <taxon>Fabales</taxon>
        <taxon>Fabaceae</taxon>
        <taxon>Papilionoideae</taxon>
        <taxon>50 kb inversion clade</taxon>
        <taxon>NPAAA clade</taxon>
        <taxon>Hologalegina</taxon>
        <taxon>IRL clade</taxon>
        <taxon>Trifolieae</taxon>
        <taxon>Trifolium</taxon>
    </lineage>
</organism>
<feature type="domain" description="RNase H type-1" evidence="1">
    <location>
        <begin position="110"/>
        <end position="212"/>
    </location>
</feature>
<reference evidence="2 3" key="2">
    <citation type="journal article" date="2017" name="Front. Plant Sci.">
        <title>Gene Classification and Mining of Molecular Markers Useful in Red Clover (Trifolium pratense) Breeding.</title>
        <authorList>
            <person name="Istvanek J."/>
            <person name="Dluhosova J."/>
            <person name="Dluhos P."/>
            <person name="Patkova L."/>
            <person name="Nedelnik J."/>
            <person name="Repkova J."/>
        </authorList>
    </citation>
    <scope>NUCLEOTIDE SEQUENCE [LARGE SCALE GENOMIC DNA]</scope>
    <source>
        <strain evidence="3">cv. Tatra</strain>
        <tissue evidence="2">Young leaves</tissue>
    </source>
</reference>
<proteinExistence type="predicted"/>
<protein>
    <submittedName>
        <fullName evidence="2">Ribonuclease H</fullName>
    </submittedName>
</protein>
<name>A0A2K3KZU1_TRIPR</name>
<dbReference type="InterPro" id="IPR012337">
    <property type="entry name" value="RNaseH-like_sf"/>
</dbReference>
<dbReference type="SUPFAM" id="SSF53098">
    <property type="entry name" value="Ribonuclease H-like"/>
    <property type="match status" value="1"/>
</dbReference>
<accession>A0A2K3KZU1</accession>
<dbReference type="CDD" id="cd06222">
    <property type="entry name" value="RNase_H_like"/>
    <property type="match status" value="1"/>
</dbReference>
<dbReference type="AlphaFoldDB" id="A0A2K3KZU1"/>
<evidence type="ECO:0000313" key="2">
    <source>
        <dbReference type="EMBL" id="PNX71810.1"/>
    </source>
</evidence>
<dbReference type="PANTHER" id="PTHR47723">
    <property type="entry name" value="OS05G0353850 PROTEIN"/>
    <property type="match status" value="1"/>
</dbReference>
<dbReference type="InterPro" id="IPR053151">
    <property type="entry name" value="RNase_H-like"/>
</dbReference>
<dbReference type="Gene3D" id="3.30.420.10">
    <property type="entry name" value="Ribonuclease H-like superfamily/Ribonuclease H"/>
    <property type="match status" value="1"/>
</dbReference>
<dbReference type="Proteomes" id="UP000236291">
    <property type="component" value="Unassembled WGS sequence"/>
</dbReference>
<dbReference type="PANTHER" id="PTHR47723:SF23">
    <property type="entry name" value="REVERSE TRANSCRIPTASE-LIKE PROTEIN"/>
    <property type="match status" value="1"/>
</dbReference>
<reference evidence="2 3" key="1">
    <citation type="journal article" date="2014" name="Am. J. Bot.">
        <title>Genome assembly and annotation for red clover (Trifolium pratense; Fabaceae).</title>
        <authorList>
            <person name="Istvanek J."/>
            <person name="Jaros M."/>
            <person name="Krenek A."/>
            <person name="Repkova J."/>
        </authorList>
    </citation>
    <scope>NUCLEOTIDE SEQUENCE [LARGE SCALE GENOMIC DNA]</scope>
    <source>
        <strain evidence="3">cv. Tatra</strain>
        <tissue evidence="2">Young leaves</tissue>
    </source>
</reference>
<dbReference type="InterPro" id="IPR036397">
    <property type="entry name" value="RNaseH_sf"/>
</dbReference>